<dbReference type="Proteomes" id="UP000664132">
    <property type="component" value="Unassembled WGS sequence"/>
</dbReference>
<dbReference type="AlphaFoldDB" id="A0A8H7T3C7"/>
<organism evidence="1 2">
    <name type="scientific">Cadophora malorum</name>
    <dbReference type="NCBI Taxonomy" id="108018"/>
    <lineage>
        <taxon>Eukaryota</taxon>
        <taxon>Fungi</taxon>
        <taxon>Dikarya</taxon>
        <taxon>Ascomycota</taxon>
        <taxon>Pezizomycotina</taxon>
        <taxon>Leotiomycetes</taxon>
        <taxon>Helotiales</taxon>
        <taxon>Ploettnerulaceae</taxon>
        <taxon>Cadophora</taxon>
    </lineage>
</organism>
<gene>
    <name evidence="1" type="ORF">IFR04_015170</name>
</gene>
<evidence type="ECO:0000313" key="2">
    <source>
        <dbReference type="Proteomes" id="UP000664132"/>
    </source>
</evidence>
<evidence type="ECO:0000313" key="1">
    <source>
        <dbReference type="EMBL" id="KAG4411695.1"/>
    </source>
</evidence>
<dbReference type="OrthoDB" id="10587683at2759"/>
<accession>A0A8H7T3C7</accession>
<protein>
    <submittedName>
        <fullName evidence="1">Uncharacterized protein</fullName>
    </submittedName>
</protein>
<name>A0A8H7T3C7_9HELO</name>
<proteinExistence type="predicted"/>
<keyword evidence="2" id="KW-1185">Reference proteome</keyword>
<reference evidence="1" key="1">
    <citation type="submission" date="2021-02" db="EMBL/GenBank/DDBJ databases">
        <title>Genome sequence Cadophora malorum strain M34.</title>
        <authorList>
            <person name="Stefanovic E."/>
            <person name="Vu D."/>
            <person name="Scully C."/>
            <person name="Dijksterhuis J."/>
            <person name="Roader J."/>
            <person name="Houbraken J."/>
        </authorList>
    </citation>
    <scope>NUCLEOTIDE SEQUENCE</scope>
    <source>
        <strain evidence="1">M34</strain>
    </source>
</reference>
<dbReference type="EMBL" id="JAFJYH010000448">
    <property type="protein sequence ID" value="KAG4411695.1"/>
    <property type="molecule type" value="Genomic_DNA"/>
</dbReference>
<sequence>MNDSYLAINVVQKRMPYLDMFDSDGGWSDSDEDEDDGSWPPFTSLIPLGGYLKELALFSDERWRGPSDFNMRSRSVPGKIFMEEIEHCAPGWEPLAAAFDCFLNENEEVAFDTDEPDAFFERVLDLLDVLFCRLKFKSN</sequence>
<comment type="caution">
    <text evidence="1">The sequence shown here is derived from an EMBL/GenBank/DDBJ whole genome shotgun (WGS) entry which is preliminary data.</text>
</comment>